<dbReference type="CDD" id="cd01392">
    <property type="entry name" value="HTH_LacI"/>
    <property type="match status" value="1"/>
</dbReference>
<dbReference type="SUPFAM" id="SSF53822">
    <property type="entry name" value="Periplasmic binding protein-like I"/>
    <property type="match status" value="1"/>
</dbReference>
<dbReference type="InterPro" id="IPR000843">
    <property type="entry name" value="HTH_LacI"/>
</dbReference>
<dbReference type="PANTHER" id="PTHR30146">
    <property type="entry name" value="LACI-RELATED TRANSCRIPTIONAL REPRESSOR"/>
    <property type="match status" value="1"/>
</dbReference>
<dbReference type="Gene3D" id="3.40.50.2300">
    <property type="match status" value="2"/>
</dbReference>
<proteinExistence type="predicted"/>
<dbReference type="GO" id="GO:0003677">
    <property type="term" value="F:DNA binding"/>
    <property type="evidence" value="ECO:0007669"/>
    <property type="project" value="UniProtKB-KW"/>
</dbReference>
<evidence type="ECO:0000313" key="6">
    <source>
        <dbReference type="Proteomes" id="UP001520878"/>
    </source>
</evidence>
<evidence type="ECO:0000313" key="5">
    <source>
        <dbReference type="EMBL" id="MCC2617215.1"/>
    </source>
</evidence>
<keyword evidence="2 5" id="KW-0238">DNA-binding</keyword>
<evidence type="ECO:0000256" key="3">
    <source>
        <dbReference type="ARBA" id="ARBA00023163"/>
    </source>
</evidence>
<reference evidence="5 6" key="1">
    <citation type="submission" date="2021-10" db="EMBL/GenBank/DDBJ databases">
        <title>Draft genome of Aestuariibacter halophilus JC2043.</title>
        <authorList>
            <person name="Emsley S.A."/>
            <person name="Pfannmuller K.M."/>
            <person name="Ushijima B."/>
            <person name="Saw J.H."/>
            <person name="Videau P."/>
        </authorList>
    </citation>
    <scope>NUCLEOTIDE SEQUENCE [LARGE SCALE GENOMIC DNA]</scope>
    <source>
        <strain evidence="5 6">JC2043</strain>
    </source>
</reference>
<dbReference type="PRINTS" id="PR00036">
    <property type="entry name" value="HTHLACI"/>
</dbReference>
<dbReference type="SMART" id="SM00354">
    <property type="entry name" value="HTH_LACI"/>
    <property type="match status" value="1"/>
</dbReference>
<comment type="caution">
    <text evidence="5">The sequence shown here is derived from an EMBL/GenBank/DDBJ whole genome shotgun (WGS) entry which is preliminary data.</text>
</comment>
<organism evidence="5 6">
    <name type="scientific">Fluctibacter halophilus</name>
    <dbReference type="NCBI Taxonomy" id="226011"/>
    <lineage>
        <taxon>Bacteria</taxon>
        <taxon>Pseudomonadati</taxon>
        <taxon>Pseudomonadota</taxon>
        <taxon>Gammaproteobacteria</taxon>
        <taxon>Alteromonadales</taxon>
        <taxon>Alteromonadaceae</taxon>
        <taxon>Fluctibacter</taxon>
    </lineage>
</organism>
<evidence type="ECO:0000256" key="2">
    <source>
        <dbReference type="ARBA" id="ARBA00023125"/>
    </source>
</evidence>
<feature type="domain" description="HTH lacI-type" evidence="4">
    <location>
        <begin position="3"/>
        <end position="57"/>
    </location>
</feature>
<dbReference type="InterPro" id="IPR046335">
    <property type="entry name" value="LacI/GalR-like_sensor"/>
</dbReference>
<dbReference type="Pfam" id="PF00356">
    <property type="entry name" value="LacI"/>
    <property type="match status" value="1"/>
</dbReference>
<dbReference type="Gene3D" id="1.10.260.40">
    <property type="entry name" value="lambda repressor-like DNA-binding domains"/>
    <property type="match status" value="1"/>
</dbReference>
<sequence>MKATIKDVAELAGVSFKTVSRVINKEGSVKPETLKKVNDAIAQLNYQPNTAARNLAGTTSFALGFVYDNPNAYYVIDMQNGILDECRDKGYELIIHPCSATSQNIIAEITDMVKRSQLAGLIISPPISEMPEVLSALDQLNIHYVRIISGSDESKEHSPCVFIHDKEAAANIIEHLISQGHQRIAFISGDKDHRSSDERKQGYLDALARHGIEFNPAYLYDGSYSFETGVEGAKYLLGLDEPPTAIFSCNDEIAAGALFAARLQGVDVPCDMAIAGFEDSPFSRQTWPKLTTAAQPTNEIARKAASGLIQHLIGLRSGRNKTAAIPHQHFQPTLLVRESTLKEACPEPEL</sequence>
<dbReference type="PROSITE" id="PS50932">
    <property type="entry name" value="HTH_LACI_2"/>
    <property type="match status" value="1"/>
</dbReference>
<dbReference type="Pfam" id="PF13377">
    <property type="entry name" value="Peripla_BP_3"/>
    <property type="match status" value="1"/>
</dbReference>
<dbReference type="PROSITE" id="PS00356">
    <property type="entry name" value="HTH_LACI_1"/>
    <property type="match status" value="1"/>
</dbReference>
<dbReference type="InterPro" id="IPR028082">
    <property type="entry name" value="Peripla_BP_I"/>
</dbReference>
<dbReference type="EMBL" id="JAJEWP010000003">
    <property type="protein sequence ID" value="MCC2617215.1"/>
    <property type="molecule type" value="Genomic_DNA"/>
</dbReference>
<protein>
    <submittedName>
        <fullName evidence="5">LacI family DNA-binding transcriptional regulator</fullName>
    </submittedName>
</protein>
<dbReference type="Proteomes" id="UP001520878">
    <property type="component" value="Unassembled WGS sequence"/>
</dbReference>
<keyword evidence="1" id="KW-0805">Transcription regulation</keyword>
<name>A0ABS8G9I8_9ALTE</name>
<accession>A0ABS8G9I8</accession>
<keyword evidence="3" id="KW-0804">Transcription</keyword>
<dbReference type="CDD" id="cd01545">
    <property type="entry name" value="PBP1_SalR"/>
    <property type="match status" value="1"/>
</dbReference>
<dbReference type="SUPFAM" id="SSF47413">
    <property type="entry name" value="lambda repressor-like DNA-binding domains"/>
    <property type="match status" value="1"/>
</dbReference>
<dbReference type="InterPro" id="IPR010982">
    <property type="entry name" value="Lambda_DNA-bd_dom_sf"/>
</dbReference>
<dbReference type="PANTHER" id="PTHR30146:SF153">
    <property type="entry name" value="LACTOSE OPERON REPRESSOR"/>
    <property type="match status" value="1"/>
</dbReference>
<dbReference type="RefSeq" id="WP_229161179.1">
    <property type="nucleotide sequence ID" value="NZ_JAJEWP010000003.1"/>
</dbReference>
<gene>
    <name evidence="5" type="ORF">LJ739_13255</name>
</gene>
<evidence type="ECO:0000259" key="4">
    <source>
        <dbReference type="PROSITE" id="PS50932"/>
    </source>
</evidence>
<keyword evidence="6" id="KW-1185">Reference proteome</keyword>
<evidence type="ECO:0000256" key="1">
    <source>
        <dbReference type="ARBA" id="ARBA00023015"/>
    </source>
</evidence>